<dbReference type="AlphaFoldDB" id="A0AB73LNN0"/>
<organism evidence="1 2">
    <name type="scientific">Leptospira santarosai</name>
    <dbReference type="NCBI Taxonomy" id="28183"/>
    <lineage>
        <taxon>Bacteria</taxon>
        <taxon>Pseudomonadati</taxon>
        <taxon>Spirochaetota</taxon>
        <taxon>Spirochaetia</taxon>
        <taxon>Leptospirales</taxon>
        <taxon>Leptospiraceae</taxon>
        <taxon>Leptospira</taxon>
    </lineage>
</organism>
<sequence length="77" mass="8995">MFLIFPISLETTRKVNAVDLQKIGYNRLGVLLRKFFWIRSAESCSSLRVIRSLEYIIAENSMLLLRSQHNRSFAQGF</sequence>
<reference evidence="1 2" key="1">
    <citation type="submission" date="2017-01" db="EMBL/GenBank/DDBJ databases">
        <title>Comparative genomic analysis of Brazilian Leptospira santarosai.</title>
        <authorList>
            <person name="Moreno L.Z."/>
            <person name="Miraglia F."/>
            <person name="Kremer F.S."/>
            <person name="Eslabao M.R."/>
            <person name="Lilenbaum W."/>
            <person name="Dellagostin O.A."/>
            <person name="Moreno A.M."/>
        </authorList>
    </citation>
    <scope>NUCLEOTIDE SEQUENCE [LARGE SCALE GENOMIC DNA]</scope>
    <source>
        <strain evidence="1 2">M52/8-19</strain>
    </source>
</reference>
<gene>
    <name evidence="1" type="ORF">BWD14_06005</name>
</gene>
<accession>A0AB73LNN0</accession>
<comment type="caution">
    <text evidence="1">The sequence shown here is derived from an EMBL/GenBank/DDBJ whole genome shotgun (WGS) entry which is preliminary data.</text>
</comment>
<protein>
    <submittedName>
        <fullName evidence="1">Uncharacterized protein</fullName>
    </submittedName>
</protein>
<dbReference type="EMBL" id="MTSU01000004">
    <property type="protein sequence ID" value="ONF93823.1"/>
    <property type="molecule type" value="Genomic_DNA"/>
</dbReference>
<dbReference type="Proteomes" id="UP000189337">
    <property type="component" value="Unassembled WGS sequence"/>
</dbReference>
<evidence type="ECO:0000313" key="2">
    <source>
        <dbReference type="Proteomes" id="UP000189337"/>
    </source>
</evidence>
<evidence type="ECO:0000313" key="1">
    <source>
        <dbReference type="EMBL" id="ONF93823.1"/>
    </source>
</evidence>
<proteinExistence type="predicted"/>
<name>A0AB73LNN0_9LEPT</name>